<reference evidence="2 3" key="1">
    <citation type="submission" date="2019-09" db="EMBL/GenBank/DDBJ databases">
        <authorList>
            <person name="Kevbrin V."/>
            <person name="Grouzdev D.S."/>
        </authorList>
    </citation>
    <scope>NUCLEOTIDE SEQUENCE [LARGE SCALE GENOMIC DNA]</scope>
    <source>
        <strain evidence="2 3">G-192</strain>
    </source>
</reference>
<evidence type="ECO:0000313" key="3">
    <source>
        <dbReference type="Proteomes" id="UP000325122"/>
    </source>
</evidence>
<feature type="domain" description="DUF3598" evidence="1">
    <location>
        <begin position="11"/>
        <end position="147"/>
    </location>
</feature>
<organism evidence="2 3">
    <name type="scientific">Alkalicaulis satelles</name>
    <dbReference type="NCBI Taxonomy" id="2609175"/>
    <lineage>
        <taxon>Bacteria</taxon>
        <taxon>Pseudomonadati</taxon>
        <taxon>Pseudomonadota</taxon>
        <taxon>Alphaproteobacteria</taxon>
        <taxon>Maricaulales</taxon>
        <taxon>Maricaulaceae</taxon>
        <taxon>Alkalicaulis</taxon>
    </lineage>
</organism>
<dbReference type="InterPro" id="IPR022017">
    <property type="entry name" value="BFA1-like_DUF3598"/>
</dbReference>
<evidence type="ECO:0000313" key="2">
    <source>
        <dbReference type="EMBL" id="KAA5805008.1"/>
    </source>
</evidence>
<dbReference type="Pfam" id="PF12204">
    <property type="entry name" value="DUF3598_N"/>
    <property type="match status" value="1"/>
</dbReference>
<accession>A0A5M6ZP55</accession>
<comment type="caution">
    <text evidence="2">The sequence shown here is derived from an EMBL/GenBank/DDBJ whole genome shotgun (WGS) entry which is preliminary data.</text>
</comment>
<protein>
    <submittedName>
        <fullName evidence="2">DUF3598 domain-containing protein</fullName>
    </submittedName>
</protein>
<keyword evidence="3" id="KW-1185">Reference proteome</keyword>
<evidence type="ECO:0000259" key="1">
    <source>
        <dbReference type="Pfam" id="PF12204"/>
    </source>
</evidence>
<dbReference type="AlphaFoldDB" id="A0A5M6ZP55"/>
<dbReference type="Proteomes" id="UP000325122">
    <property type="component" value="Unassembled WGS sequence"/>
</dbReference>
<sequence length="148" mass="17977">MKLIRWRMPVLARHAGEWRGVYSHVSADGELIDEHRSHLICLFPDEGEWDYHQTNRYSWADGREETHVFPARYAEGRIWWDTERIEGCAWEIDQRTVCLTWSRKDMPGEYLYEMIQISACNSKRGRTWHWFREDELYQRTLIKEERVG</sequence>
<dbReference type="InterPro" id="IPR012674">
    <property type="entry name" value="Calycin"/>
</dbReference>
<proteinExistence type="predicted"/>
<dbReference type="RefSeq" id="WP_150022039.1">
    <property type="nucleotide sequence ID" value="NZ_VWOJ01000001.1"/>
</dbReference>
<dbReference type="EMBL" id="VWOJ01000001">
    <property type="protein sequence ID" value="KAA5805008.1"/>
    <property type="molecule type" value="Genomic_DNA"/>
</dbReference>
<gene>
    <name evidence="2" type="ORF">F1654_03155</name>
</gene>
<name>A0A5M6ZP55_9PROT</name>
<dbReference type="Gene3D" id="2.40.128.20">
    <property type="match status" value="1"/>
</dbReference>